<protein>
    <recommendedName>
        <fullName evidence="6">Transferrin-binding protein B C-lobe/N-lobe beta barrel domain-containing protein</fullName>
    </recommendedName>
</protein>
<dbReference type="SUPFAM" id="SSF56925">
    <property type="entry name" value="OMPA-like"/>
    <property type="match status" value="1"/>
</dbReference>
<comment type="caution">
    <text evidence="4">The sequence shown here is derived from an EMBL/GenBank/DDBJ whole genome shotgun (WGS) entry which is preliminary data.</text>
</comment>
<feature type="domain" description="HphA C-terminal" evidence="3">
    <location>
        <begin position="149"/>
        <end position="256"/>
    </location>
</feature>
<feature type="chain" id="PRO_5046600046" description="Transferrin-binding protein B C-lobe/N-lobe beta barrel domain-containing protein" evidence="1">
    <location>
        <begin position="24"/>
        <end position="257"/>
    </location>
</feature>
<dbReference type="InterPro" id="IPR054535">
    <property type="entry name" value="HphA_N"/>
</dbReference>
<dbReference type="Proteomes" id="UP001515683">
    <property type="component" value="Unassembled WGS sequence"/>
</dbReference>
<dbReference type="InterPro" id="IPR011250">
    <property type="entry name" value="OMP/PagP_B-barrel"/>
</dbReference>
<sequence length="257" mass="25482">MNQIMQKAVLAAALMGAMGMAQAAVVSAQSNSDTGGIRVGATSTGAAGAGVDGQLYNAKATFTHFADAKYQSTSTGVYHFTGRQLVADGAPGPAGPGPDHTNLGVWSFAKVGSQDVWFGEWDAESTTAGTKAAGKHTVFYAGENGTVATTLPTTGPVTYAVKSINNYSGAALPTSTLTANFNTKAASSTGDINFSNGTISTSGAAVNLAASGVQVVSANGTGGALKGNFFGAGATGVAGIVTFSDRTKDTAFGGTKN</sequence>
<name>A0ABX0RFP0_9GAMM</name>
<proteinExistence type="predicted"/>
<evidence type="ECO:0000259" key="2">
    <source>
        <dbReference type="Pfam" id="PF22828"/>
    </source>
</evidence>
<dbReference type="Gene3D" id="2.40.160.90">
    <property type="match status" value="1"/>
</dbReference>
<dbReference type="EMBL" id="VWXF01000008">
    <property type="protein sequence ID" value="NIF23473.1"/>
    <property type="molecule type" value="Genomic_DNA"/>
</dbReference>
<reference evidence="4 5" key="1">
    <citation type="journal article" date="2019" name="bioRxiv">
        <title>Bacteria contribute to plant secondary compound degradation in a generalist herbivore system.</title>
        <authorList>
            <person name="Francoeur C.B."/>
            <person name="Khadempour L."/>
            <person name="Moreira-Soto R.D."/>
            <person name="Gotting K."/>
            <person name="Book A.J."/>
            <person name="Pinto-Tomas A.A."/>
            <person name="Keefover-Ring K."/>
            <person name="Currie C.R."/>
        </authorList>
    </citation>
    <scope>NUCLEOTIDE SEQUENCE [LARGE SCALE GENOMIC DNA]</scope>
    <source>
        <strain evidence="4">Acro-835</strain>
    </source>
</reference>
<dbReference type="NCBIfam" id="NF041636">
    <property type="entry name" value="slam_lipo"/>
    <property type="match status" value="1"/>
</dbReference>
<dbReference type="Pfam" id="PF22829">
    <property type="entry name" value="HphA_C"/>
    <property type="match status" value="1"/>
</dbReference>
<dbReference type="InterPro" id="IPR054536">
    <property type="entry name" value="HphA_C"/>
</dbReference>
<evidence type="ECO:0000256" key="1">
    <source>
        <dbReference type="SAM" id="SignalP"/>
    </source>
</evidence>
<dbReference type="Pfam" id="PF22828">
    <property type="entry name" value="HphA_N"/>
    <property type="match status" value="1"/>
</dbReference>
<feature type="signal peptide" evidence="1">
    <location>
        <begin position="1"/>
        <end position="23"/>
    </location>
</feature>
<evidence type="ECO:0000259" key="3">
    <source>
        <dbReference type="Pfam" id="PF22829"/>
    </source>
</evidence>
<gene>
    <name evidence="4" type="ORF">F3J40_17980</name>
</gene>
<dbReference type="InterPro" id="IPR054843">
    <property type="entry name" value="Slam_hemophilin_C"/>
</dbReference>
<evidence type="ECO:0008006" key="6">
    <source>
        <dbReference type="Google" id="ProtNLM"/>
    </source>
</evidence>
<keyword evidence="1" id="KW-0732">Signal</keyword>
<feature type="domain" description="HphA N-terminal heme-binding" evidence="2">
    <location>
        <begin position="21"/>
        <end position="128"/>
    </location>
</feature>
<evidence type="ECO:0000313" key="5">
    <source>
        <dbReference type="Proteomes" id="UP001515683"/>
    </source>
</evidence>
<organism evidence="4 5">
    <name type="scientific">Candidatus Pantoea multigeneris</name>
    <dbReference type="NCBI Taxonomy" id="2608357"/>
    <lineage>
        <taxon>Bacteria</taxon>
        <taxon>Pseudomonadati</taxon>
        <taxon>Pseudomonadota</taxon>
        <taxon>Gammaproteobacteria</taxon>
        <taxon>Enterobacterales</taxon>
        <taxon>Erwiniaceae</taxon>
        <taxon>Pantoea</taxon>
    </lineage>
</organism>
<keyword evidence="5" id="KW-1185">Reference proteome</keyword>
<dbReference type="RefSeq" id="WP_017347962.1">
    <property type="nucleotide sequence ID" value="NZ_VWXF01000008.1"/>
</dbReference>
<evidence type="ECO:0000313" key="4">
    <source>
        <dbReference type="EMBL" id="NIF23473.1"/>
    </source>
</evidence>
<accession>A0ABX0RFP0</accession>